<dbReference type="EMBL" id="NHRJ02000001">
    <property type="protein sequence ID" value="PZE22389.1"/>
    <property type="molecule type" value="Genomic_DNA"/>
</dbReference>
<evidence type="ECO:0000313" key="1">
    <source>
        <dbReference type="EMBL" id="PZE22389.1"/>
    </source>
</evidence>
<name>A0A2W1NCF1_PAEXE</name>
<dbReference type="InterPro" id="IPR038292">
    <property type="entry name" value="YmfJ/YflH_sf"/>
</dbReference>
<dbReference type="InterPro" id="IPR024702">
    <property type="entry name" value="Uncharacterised_YmfJ"/>
</dbReference>
<dbReference type="Pfam" id="PF11588">
    <property type="entry name" value="DUF3243"/>
    <property type="match status" value="1"/>
</dbReference>
<protein>
    <submittedName>
        <fullName evidence="1">DUF3243 domain-containing protein</fullName>
    </submittedName>
</protein>
<gene>
    <name evidence="1" type="ORF">CBW46_000990</name>
</gene>
<accession>A0A2W1NCF1</accession>
<evidence type="ECO:0000313" key="2">
    <source>
        <dbReference type="Proteomes" id="UP000214746"/>
    </source>
</evidence>
<reference evidence="1" key="1">
    <citation type="submission" date="2018-06" db="EMBL/GenBank/DDBJ databases">
        <title>Paenibacillus xerothermodurans sp. nov. an extremely dry heat resistant spore forming bacterium isolated from the soil of Cape Canaveral, Florida.</title>
        <authorList>
            <person name="Seuylemezian A."/>
            <person name="Kaur N."/>
            <person name="Patil P."/>
            <person name="Patil P."/>
            <person name="Mayilraj S."/>
            <person name="Vaishampayan P."/>
        </authorList>
    </citation>
    <scope>NUCLEOTIDE SEQUENCE [LARGE SCALE GENOMIC DNA]</scope>
    <source>
        <strain evidence="1">ATCC 27380</strain>
    </source>
</reference>
<organism evidence="1 2">
    <name type="scientific">Paenibacillus xerothermodurans</name>
    <dbReference type="NCBI Taxonomy" id="1977292"/>
    <lineage>
        <taxon>Bacteria</taxon>
        <taxon>Bacillati</taxon>
        <taxon>Bacillota</taxon>
        <taxon>Bacilli</taxon>
        <taxon>Bacillales</taxon>
        <taxon>Paenibacillaceae</taxon>
        <taxon>Paenibacillus</taxon>
    </lineage>
</organism>
<dbReference type="Gene3D" id="1.10.760.20">
    <property type="entry name" value="Protein of unknown function DUF3243"/>
    <property type="match status" value="1"/>
</dbReference>
<dbReference type="Proteomes" id="UP000214746">
    <property type="component" value="Unassembled WGS sequence"/>
</dbReference>
<proteinExistence type="predicted"/>
<dbReference type="RefSeq" id="WP_089198160.1">
    <property type="nucleotide sequence ID" value="NZ_NHRJ02000001.1"/>
</dbReference>
<comment type="caution">
    <text evidence="1">The sequence shown here is derived from an EMBL/GenBank/DDBJ whole genome shotgun (WGS) entry which is preliminary data.</text>
</comment>
<keyword evidence="2" id="KW-1185">Reference proteome</keyword>
<dbReference type="OrthoDB" id="2382009at2"/>
<dbReference type="AlphaFoldDB" id="A0A2W1NCF1"/>
<dbReference type="PIRSF" id="PIRSF004764">
    <property type="entry name" value="YmfJ"/>
    <property type="match status" value="1"/>
</dbReference>
<sequence>MATVLNVFDRWKEFLNERVQQAEQSGMKEETINKLAVEIGDFLAKNVDAENSQERVLKQLWDVANQEEQKTIARLMVKLVTPAQQTV</sequence>
<dbReference type="InterPro" id="IPR021637">
    <property type="entry name" value="DUF3243"/>
</dbReference>